<protein>
    <recommendedName>
        <fullName evidence="2 7">Protein RecA</fullName>
    </recommendedName>
    <alternativeName>
        <fullName evidence="7">Recombinase A</fullName>
    </alternativeName>
</protein>
<proteinExistence type="inferred from homology"/>
<evidence type="ECO:0000313" key="11">
    <source>
        <dbReference type="EMBL" id="AHB99738.1"/>
    </source>
</evidence>
<dbReference type="InterPro" id="IPR027417">
    <property type="entry name" value="P-loop_NTPase"/>
</dbReference>
<dbReference type="KEGG" id="mgz:GCW_02695"/>
<dbReference type="HOGENOM" id="CLU_040469_3_2_14"/>
<dbReference type="NCBIfam" id="TIGR02012">
    <property type="entry name" value="tigrfam_recA"/>
    <property type="match status" value="1"/>
</dbReference>
<dbReference type="eggNOG" id="COG0468">
    <property type="taxonomic scope" value="Bacteria"/>
</dbReference>
<dbReference type="GO" id="GO:0006281">
    <property type="term" value="P:DNA repair"/>
    <property type="evidence" value="ECO:0007669"/>
    <property type="project" value="UniProtKB-KW"/>
</dbReference>
<dbReference type="InterPro" id="IPR003593">
    <property type="entry name" value="AAA+_ATPase"/>
</dbReference>
<evidence type="ECO:0000256" key="3">
    <source>
        <dbReference type="ARBA" id="ARBA00022741"/>
    </source>
</evidence>
<dbReference type="GO" id="GO:0003697">
    <property type="term" value="F:single-stranded DNA binding"/>
    <property type="evidence" value="ECO:0007669"/>
    <property type="project" value="InterPro"/>
</dbReference>
<organism evidence="11 12">
    <name type="scientific">Mycoplasmoides gallisepticum S6</name>
    <dbReference type="NCBI Taxonomy" id="1006581"/>
    <lineage>
        <taxon>Bacteria</taxon>
        <taxon>Bacillati</taxon>
        <taxon>Mycoplasmatota</taxon>
        <taxon>Mycoplasmoidales</taxon>
        <taxon>Mycoplasmoidaceae</taxon>
        <taxon>Mycoplasmoides</taxon>
    </lineage>
</organism>
<keyword evidence="7" id="KW-0742">SOS response</keyword>
<dbReference type="InterPro" id="IPR049428">
    <property type="entry name" value="RecA-like_N"/>
</dbReference>
<dbReference type="Pfam" id="PF00154">
    <property type="entry name" value="RecA_N"/>
    <property type="match status" value="1"/>
</dbReference>
<dbReference type="Proteomes" id="UP000018735">
    <property type="component" value="Chromosome"/>
</dbReference>
<dbReference type="RefSeq" id="WP_023893697.1">
    <property type="nucleotide sequence ID" value="NC_023030.2"/>
</dbReference>
<evidence type="ECO:0000256" key="4">
    <source>
        <dbReference type="ARBA" id="ARBA00022840"/>
    </source>
</evidence>
<dbReference type="GO" id="GO:0140664">
    <property type="term" value="F:ATP-dependent DNA damage sensor activity"/>
    <property type="evidence" value="ECO:0007669"/>
    <property type="project" value="InterPro"/>
</dbReference>
<evidence type="ECO:0000256" key="6">
    <source>
        <dbReference type="ARBA" id="ARBA00023172"/>
    </source>
</evidence>
<evidence type="ECO:0000256" key="1">
    <source>
        <dbReference type="ARBA" id="ARBA00009391"/>
    </source>
</evidence>
<dbReference type="Gene3D" id="3.30.250.10">
    <property type="entry name" value="RecA protein, C-terminal domain"/>
    <property type="match status" value="1"/>
</dbReference>
<evidence type="ECO:0000256" key="8">
    <source>
        <dbReference type="RuleBase" id="RU004527"/>
    </source>
</evidence>
<dbReference type="CDD" id="cd00983">
    <property type="entry name" value="RecA"/>
    <property type="match status" value="1"/>
</dbReference>
<keyword evidence="6 8" id="KW-0233">DNA recombination</keyword>
<accession>A0A0F6CKW6</accession>
<dbReference type="GO" id="GO:0005524">
    <property type="term" value="F:ATP binding"/>
    <property type="evidence" value="ECO:0007669"/>
    <property type="project" value="UniProtKB-KW"/>
</dbReference>
<dbReference type="PANTHER" id="PTHR45900">
    <property type="entry name" value="RECA"/>
    <property type="match status" value="1"/>
</dbReference>
<keyword evidence="7" id="KW-0234">DNA repair</keyword>
<dbReference type="SMART" id="SM00382">
    <property type="entry name" value="AAA"/>
    <property type="match status" value="1"/>
</dbReference>
<comment type="function">
    <text evidence="7">Can catalyze the hydrolysis of ATP in the presence of single-stranded DNA, the ATP-dependent uptake of single-stranded DNA by duplex DNA, and the ATP-dependent hybridization of homologous single-stranded DNAs.</text>
</comment>
<dbReference type="PRINTS" id="PR00142">
    <property type="entry name" value="RECA"/>
</dbReference>
<dbReference type="InterPro" id="IPR020587">
    <property type="entry name" value="RecA_monomer-monomer_interface"/>
</dbReference>
<feature type="domain" description="RecA family profile 1" evidence="9">
    <location>
        <begin position="55"/>
        <end position="214"/>
    </location>
</feature>
<name>A0A0F6CKW6_MYCGL</name>
<keyword evidence="3 8" id="KW-0547">Nucleotide-binding</keyword>
<gene>
    <name evidence="11" type="primary">recA</name>
    <name evidence="11" type="ORF">GCW_02695</name>
</gene>
<keyword evidence="4 8" id="KW-0067">ATP-binding</keyword>
<feature type="domain" description="RecA family profile 2" evidence="10">
    <location>
        <begin position="219"/>
        <end position="293"/>
    </location>
</feature>
<dbReference type="GO" id="GO:0009432">
    <property type="term" value="P:SOS response"/>
    <property type="evidence" value="ECO:0007669"/>
    <property type="project" value="UniProtKB-KW"/>
</dbReference>
<dbReference type="Pfam" id="PF21096">
    <property type="entry name" value="RecA_C"/>
    <property type="match status" value="1"/>
</dbReference>
<dbReference type="GO" id="GO:0006310">
    <property type="term" value="P:DNA recombination"/>
    <property type="evidence" value="ECO:0007669"/>
    <property type="project" value="UniProtKB-KW"/>
</dbReference>
<evidence type="ECO:0000313" key="12">
    <source>
        <dbReference type="Proteomes" id="UP000018735"/>
    </source>
</evidence>
<evidence type="ECO:0000259" key="10">
    <source>
        <dbReference type="PROSITE" id="PS50163"/>
    </source>
</evidence>
<sequence>MFNKKNYDKIMNNIKNSKRNNDRITNVTNYDVLKLLQQKFGKTNIYLNEKDELKDLEAISTGSIKLDHALGTDGFIKGRIAEIYGNESCGKTTLALSTIKQAIDRNMRVAFIDAEHALDLRYVKRLGIDLTKLIIARPDYGEQGFEIIKSLIKTELIDLIVVDSVAALVPKVEIEGKMEDQTMGTHARMMSRGLSRIQPLLAKHNVSVIFINQLREKVGIMFGNPEVTTGGKALKFYSSTRLELRRAEIIKDAANNAIGIRSKATITKNKLSTPMTTTYIDFYFKSGISEVNEIIDLAIDYQIIEQSGSWFSYQKEKIAQGKANLITKLGESEELYKLIKTEVLNKLKDCQ</sequence>
<evidence type="ECO:0000256" key="7">
    <source>
        <dbReference type="RuleBase" id="RU000526"/>
    </source>
</evidence>
<dbReference type="PROSITE" id="PS50163">
    <property type="entry name" value="RECA_3"/>
    <property type="match status" value="1"/>
</dbReference>
<dbReference type="PANTHER" id="PTHR45900:SF1">
    <property type="entry name" value="MITOCHONDRIAL DNA REPAIR PROTEIN RECA HOMOLOG-RELATED"/>
    <property type="match status" value="1"/>
</dbReference>
<evidence type="ECO:0000259" key="9">
    <source>
        <dbReference type="PROSITE" id="PS50162"/>
    </source>
</evidence>
<evidence type="ECO:0000256" key="5">
    <source>
        <dbReference type="ARBA" id="ARBA00023125"/>
    </source>
</evidence>
<dbReference type="InterPro" id="IPR049261">
    <property type="entry name" value="RecA-like_C"/>
</dbReference>
<dbReference type="SUPFAM" id="SSF54752">
    <property type="entry name" value="RecA protein, C-terminal domain"/>
    <property type="match status" value="1"/>
</dbReference>
<keyword evidence="5 8" id="KW-0238">DNA-binding</keyword>
<dbReference type="GO" id="GO:0005829">
    <property type="term" value="C:cytosol"/>
    <property type="evidence" value="ECO:0007669"/>
    <property type="project" value="TreeGrafter"/>
</dbReference>
<keyword evidence="8" id="KW-0227">DNA damage</keyword>
<dbReference type="InterPro" id="IPR023400">
    <property type="entry name" value="RecA_C_sf"/>
</dbReference>
<dbReference type="Gene3D" id="3.40.50.300">
    <property type="entry name" value="P-loop containing nucleotide triphosphate hydrolases"/>
    <property type="match status" value="1"/>
</dbReference>
<reference evidence="11 12" key="1">
    <citation type="journal article" date="2011" name="PLoS ONE">
        <title>Core proteome of the minimal cell: comparative proteomics of three mollicute species.</title>
        <authorList>
            <person name="Fisunov G.Y."/>
            <person name="Alexeev D.G."/>
            <person name="Bazaleev N.A."/>
            <person name="Ladygina V.G."/>
            <person name="Galyamina M.A."/>
            <person name="Kondratov I.G."/>
            <person name="Zhukova N.A."/>
            <person name="Serebryakova M.V."/>
            <person name="Demina I.A."/>
            <person name="Govorun V.M."/>
        </authorList>
    </citation>
    <scope>NUCLEOTIDE SEQUENCE [LARGE SCALE GENOMIC DNA]</scope>
    <source>
        <strain evidence="11 12">S6</strain>
    </source>
</reference>
<dbReference type="InterPro" id="IPR020588">
    <property type="entry name" value="RecA_ATP-bd"/>
</dbReference>
<comment type="similarity">
    <text evidence="1 8">Belongs to the RecA family.</text>
</comment>
<evidence type="ECO:0000256" key="2">
    <source>
        <dbReference type="ARBA" id="ARBA00015553"/>
    </source>
</evidence>
<dbReference type="AlphaFoldDB" id="A0A0F6CKW6"/>
<dbReference type="EMBL" id="CP006916">
    <property type="protein sequence ID" value="AHB99738.1"/>
    <property type="molecule type" value="Genomic_DNA"/>
</dbReference>
<dbReference type="PROSITE" id="PS50162">
    <property type="entry name" value="RECA_2"/>
    <property type="match status" value="1"/>
</dbReference>
<dbReference type="SUPFAM" id="SSF52540">
    <property type="entry name" value="P-loop containing nucleoside triphosphate hydrolases"/>
    <property type="match status" value="1"/>
</dbReference>
<dbReference type="InterPro" id="IPR013765">
    <property type="entry name" value="DNA_recomb/repair_RecA"/>
</dbReference>